<dbReference type="EMBL" id="JBHLVZ010000019">
    <property type="protein sequence ID" value="MFC0385883.1"/>
    <property type="molecule type" value="Genomic_DNA"/>
</dbReference>
<comment type="subunit">
    <text evidence="1">Homodimer.</text>
</comment>
<dbReference type="InterPro" id="IPR011051">
    <property type="entry name" value="RmlC_Cupin_sf"/>
</dbReference>
<dbReference type="Proteomes" id="UP001589789">
    <property type="component" value="Unassembled WGS sequence"/>
</dbReference>
<comment type="caution">
    <text evidence="5">The sequence shown here is derived from an EMBL/GenBank/DDBJ whole genome shotgun (WGS) entry which is preliminary data.</text>
</comment>
<keyword evidence="2" id="KW-0659">Purine metabolism</keyword>
<name>A0ABV6IQJ0_9PROT</name>
<evidence type="ECO:0000256" key="4">
    <source>
        <dbReference type="ARBA" id="ARBA00047684"/>
    </source>
</evidence>
<comment type="catalytic activity">
    <reaction evidence="4">
        <text>(S)-ureidoglycolate = urea + glyoxylate</text>
        <dbReference type="Rhea" id="RHEA:11304"/>
        <dbReference type="ChEBI" id="CHEBI:16199"/>
        <dbReference type="ChEBI" id="CHEBI:36655"/>
        <dbReference type="ChEBI" id="CHEBI:57296"/>
        <dbReference type="EC" id="4.3.2.3"/>
    </reaction>
</comment>
<evidence type="ECO:0000313" key="6">
    <source>
        <dbReference type="Proteomes" id="UP001589789"/>
    </source>
</evidence>
<accession>A0ABV6IQJ0</accession>
<dbReference type="PANTHER" id="PTHR21221">
    <property type="entry name" value="UREIDOGLYCOLATE HYDROLASE"/>
    <property type="match status" value="1"/>
</dbReference>
<dbReference type="GO" id="GO:0050385">
    <property type="term" value="F:ureidoglycolate lyase activity"/>
    <property type="evidence" value="ECO:0007669"/>
    <property type="project" value="UniProtKB-EC"/>
</dbReference>
<dbReference type="SUPFAM" id="SSF51182">
    <property type="entry name" value="RmlC-like cupins"/>
    <property type="match status" value="1"/>
</dbReference>
<reference evidence="5 6" key="1">
    <citation type="submission" date="2024-09" db="EMBL/GenBank/DDBJ databases">
        <authorList>
            <person name="Sun Q."/>
            <person name="Mori K."/>
        </authorList>
    </citation>
    <scope>NUCLEOTIDE SEQUENCE [LARGE SCALE GENOMIC DNA]</scope>
    <source>
        <strain evidence="5 6">CCM 7468</strain>
    </source>
</reference>
<dbReference type="PANTHER" id="PTHR21221:SF1">
    <property type="entry name" value="UREIDOGLYCOLATE LYASE"/>
    <property type="match status" value="1"/>
</dbReference>
<dbReference type="InterPro" id="IPR024060">
    <property type="entry name" value="Ureidoglycolate_lyase_dom_sf"/>
</dbReference>
<dbReference type="CDD" id="cd20298">
    <property type="entry name" value="cupin_UAH"/>
    <property type="match status" value="1"/>
</dbReference>
<evidence type="ECO:0000256" key="2">
    <source>
        <dbReference type="ARBA" id="ARBA00022631"/>
    </source>
</evidence>
<organism evidence="5 6">
    <name type="scientific">Muricoccus vinaceus</name>
    <dbReference type="NCBI Taxonomy" id="424704"/>
    <lineage>
        <taxon>Bacteria</taxon>
        <taxon>Pseudomonadati</taxon>
        <taxon>Pseudomonadota</taxon>
        <taxon>Alphaproteobacteria</taxon>
        <taxon>Acetobacterales</taxon>
        <taxon>Roseomonadaceae</taxon>
        <taxon>Muricoccus</taxon>
    </lineage>
</organism>
<gene>
    <name evidence="5" type="ORF">ACFFIC_10030</name>
</gene>
<evidence type="ECO:0000256" key="1">
    <source>
        <dbReference type="ARBA" id="ARBA00011738"/>
    </source>
</evidence>
<dbReference type="RefSeq" id="WP_377050026.1">
    <property type="nucleotide sequence ID" value="NZ_JBHLVZ010000019.1"/>
</dbReference>
<dbReference type="InterPro" id="IPR047233">
    <property type="entry name" value="UAH_cupin"/>
</dbReference>
<proteinExistence type="predicted"/>
<evidence type="ECO:0000313" key="5">
    <source>
        <dbReference type="EMBL" id="MFC0385883.1"/>
    </source>
</evidence>
<dbReference type="EC" id="4.3.2.3" evidence="5"/>
<dbReference type="Pfam" id="PF04115">
    <property type="entry name" value="Ureidogly_lyase"/>
    <property type="match status" value="1"/>
</dbReference>
<evidence type="ECO:0000256" key="3">
    <source>
        <dbReference type="ARBA" id="ARBA00023239"/>
    </source>
</evidence>
<dbReference type="InterPro" id="IPR007247">
    <property type="entry name" value="Ureidogly_lyase"/>
</dbReference>
<protein>
    <submittedName>
        <fullName evidence="5">Ureidoglycolate lyase</fullName>
        <ecNumber evidence="5">4.3.2.3</ecNumber>
    </submittedName>
</protein>
<dbReference type="Gene3D" id="2.60.120.480">
    <property type="entry name" value="Ureidoglycolate hydrolase"/>
    <property type="match status" value="1"/>
</dbReference>
<keyword evidence="3 5" id="KW-0456">Lyase</keyword>
<keyword evidence="6" id="KW-1185">Reference proteome</keyword>
<sequence>MRIEPLTAEGFAPFGEVLAVPDAPGRAVFERALLSTRPEARPSLSLSLKEPAGGPLAVQVMERHAFSSQSFVPLGPARFLALVAPHAADGTPDMARARAFLAGPGQGITYGADVWHHPLVVFDAPARFAVFMWRDGTAGDEEFVDVAPFTLECP</sequence>